<dbReference type="InterPro" id="IPR023674">
    <property type="entry name" value="Ribosomal_uL1-like"/>
</dbReference>
<dbReference type="PANTHER" id="PTHR36427:SF4">
    <property type="entry name" value="RIBOSOMAL PROTEIN L1P_L10E FAMILY"/>
    <property type="match status" value="1"/>
</dbReference>
<accession>A0A2P2KRE7</accession>
<dbReference type="GO" id="GO:1990904">
    <property type="term" value="C:ribonucleoprotein complex"/>
    <property type="evidence" value="ECO:0007669"/>
    <property type="project" value="UniProtKB-KW"/>
</dbReference>
<dbReference type="SUPFAM" id="SSF56808">
    <property type="entry name" value="Ribosomal protein L1"/>
    <property type="match status" value="1"/>
</dbReference>
<feature type="region of interest" description="Disordered" evidence="6">
    <location>
        <begin position="16"/>
        <end position="113"/>
    </location>
</feature>
<feature type="compositionally biased region" description="Basic and acidic residues" evidence="6">
    <location>
        <begin position="140"/>
        <end position="153"/>
    </location>
</feature>
<organism evidence="7">
    <name type="scientific">Rhizophora mucronata</name>
    <name type="common">Asiatic mangrove</name>
    <dbReference type="NCBI Taxonomy" id="61149"/>
    <lineage>
        <taxon>Eukaryota</taxon>
        <taxon>Viridiplantae</taxon>
        <taxon>Streptophyta</taxon>
        <taxon>Embryophyta</taxon>
        <taxon>Tracheophyta</taxon>
        <taxon>Spermatophyta</taxon>
        <taxon>Magnoliopsida</taxon>
        <taxon>eudicotyledons</taxon>
        <taxon>Gunneridae</taxon>
        <taxon>Pentapetalae</taxon>
        <taxon>rosids</taxon>
        <taxon>fabids</taxon>
        <taxon>Malpighiales</taxon>
        <taxon>Rhizophoraceae</taxon>
        <taxon>Rhizophora</taxon>
    </lineage>
</organism>
<feature type="compositionally biased region" description="Low complexity" evidence="6">
    <location>
        <begin position="38"/>
        <end position="52"/>
    </location>
</feature>
<dbReference type="Gene3D" id="3.40.50.790">
    <property type="match status" value="1"/>
</dbReference>
<keyword evidence="2" id="KW-0689">Ribosomal protein</keyword>
<comment type="similarity">
    <text evidence="1">Belongs to the universal ribosomal protein uL1 family.</text>
</comment>
<sequence length="437" mass="48448">MAAMRLIFSQGRLRHHLTKSSSQLRTSSLPSWLCRSLSSDSNPNPSTTSTDPNPNPAEPPRRQSVAIDLVSYAVKPKDETPTSENETPSMQNAQSPQQEQPQQPPRMPTRSSWTRADIRFVKDVPPISPISYPTRVAPLPEDRAAGEGERTTAPEEGLEESEEMKRQRRLIEAQSKKVYSIAVEEKKKELVPFPRLIMPKKEMKEKKPLYDLTKAIKQVKANAKKTFDESVEAHVRLNIEKSRTDLIVRGTFTVPHGGKKALRVAFFAEGADADEARAAGADIVGGSELIDEIANAGKIGFDKCYTTRQMYQKLAKIAKILNRHGLMPDTKRGTVVTNITEAVKEGKKNQVKFRMDKTSIVHVALGKVSFTEESLQENAGAFMNALLLAKPAGLKKTSKYAGYVNSFNICSTMGPGFPVSIRSLSKAADEFNKVHFK</sequence>
<dbReference type="EMBL" id="GGEC01027819">
    <property type="protein sequence ID" value="MBX08303.1"/>
    <property type="molecule type" value="Transcribed_RNA"/>
</dbReference>
<comment type="function">
    <text evidence="4">This protein binds directly to 23S ribosomal RNA.</text>
</comment>
<feature type="compositionally biased region" description="Low complexity" evidence="6">
    <location>
        <begin position="19"/>
        <end position="31"/>
    </location>
</feature>
<dbReference type="Pfam" id="PF00687">
    <property type="entry name" value="Ribosomal_L1"/>
    <property type="match status" value="1"/>
</dbReference>
<name>A0A2P2KRE7_RHIMU</name>
<keyword evidence="3" id="KW-0687">Ribonucleoprotein</keyword>
<dbReference type="GO" id="GO:0005840">
    <property type="term" value="C:ribosome"/>
    <property type="evidence" value="ECO:0007669"/>
    <property type="project" value="UniProtKB-KW"/>
</dbReference>
<dbReference type="Gene3D" id="3.30.190.20">
    <property type="match status" value="1"/>
</dbReference>
<evidence type="ECO:0000256" key="3">
    <source>
        <dbReference type="ARBA" id="ARBA00023274"/>
    </source>
</evidence>
<dbReference type="CDD" id="cd00403">
    <property type="entry name" value="Ribosomal_L1"/>
    <property type="match status" value="1"/>
</dbReference>
<reference evidence="7" key="1">
    <citation type="submission" date="2018-02" db="EMBL/GenBank/DDBJ databases">
        <title>Rhizophora mucronata_Transcriptome.</title>
        <authorList>
            <person name="Meera S.P."/>
            <person name="Sreeshan A."/>
            <person name="Augustine A."/>
        </authorList>
    </citation>
    <scope>NUCLEOTIDE SEQUENCE</scope>
    <source>
        <tissue evidence="7">Leaf</tissue>
    </source>
</reference>
<dbReference type="InterPro" id="IPR028364">
    <property type="entry name" value="Ribosomal_uL1/biogenesis"/>
</dbReference>
<evidence type="ECO:0000256" key="1">
    <source>
        <dbReference type="ARBA" id="ARBA00010531"/>
    </source>
</evidence>
<evidence type="ECO:0000256" key="5">
    <source>
        <dbReference type="ARBA" id="ARBA00082680"/>
    </source>
</evidence>
<protein>
    <recommendedName>
        <fullName evidence="5">CL1</fullName>
    </recommendedName>
</protein>
<feature type="compositionally biased region" description="Low complexity" evidence="6">
    <location>
        <begin position="91"/>
        <end position="101"/>
    </location>
</feature>
<feature type="region of interest" description="Disordered" evidence="6">
    <location>
        <begin position="132"/>
        <end position="163"/>
    </location>
</feature>
<dbReference type="FunFam" id="3.40.50.790:FF:000001">
    <property type="entry name" value="50S ribosomal protein L1"/>
    <property type="match status" value="1"/>
</dbReference>
<proteinExistence type="inferred from homology"/>
<evidence type="ECO:0000256" key="6">
    <source>
        <dbReference type="SAM" id="MobiDB-lite"/>
    </source>
</evidence>
<evidence type="ECO:0000256" key="2">
    <source>
        <dbReference type="ARBA" id="ARBA00022980"/>
    </source>
</evidence>
<dbReference type="AlphaFoldDB" id="A0A2P2KRE7"/>
<dbReference type="PANTHER" id="PTHR36427">
    <property type="entry name" value="54S RIBOSOMAL PROTEIN L1, MITOCHONDRIAL"/>
    <property type="match status" value="1"/>
</dbReference>
<dbReference type="InterPro" id="IPR016095">
    <property type="entry name" value="Ribosomal_uL1_3-a/b-sand"/>
</dbReference>
<evidence type="ECO:0000313" key="7">
    <source>
        <dbReference type="EMBL" id="MBX08303.1"/>
    </source>
</evidence>
<evidence type="ECO:0000256" key="4">
    <source>
        <dbReference type="ARBA" id="ARBA00057875"/>
    </source>
</evidence>